<dbReference type="InterPro" id="IPR029058">
    <property type="entry name" value="AB_hydrolase_fold"/>
</dbReference>
<accession>A0A316YNJ0</accession>
<feature type="compositionally biased region" description="Basic and acidic residues" evidence="1">
    <location>
        <begin position="474"/>
        <end position="494"/>
    </location>
</feature>
<evidence type="ECO:0000313" key="5">
    <source>
        <dbReference type="Proteomes" id="UP000245768"/>
    </source>
</evidence>
<keyword evidence="2" id="KW-0732">Signal</keyword>
<dbReference type="EMBL" id="KZ819636">
    <property type="protein sequence ID" value="PWN90839.1"/>
    <property type="molecule type" value="Genomic_DNA"/>
</dbReference>
<proteinExistence type="predicted"/>
<dbReference type="GO" id="GO:0004771">
    <property type="term" value="F:sterol ester esterase activity"/>
    <property type="evidence" value="ECO:0007669"/>
    <property type="project" value="TreeGrafter"/>
</dbReference>
<dbReference type="SUPFAM" id="SSF53474">
    <property type="entry name" value="alpha/beta-Hydrolases"/>
    <property type="match status" value="1"/>
</dbReference>
<dbReference type="AlphaFoldDB" id="A0A316YNJ0"/>
<gene>
    <name evidence="4" type="ORF">FA10DRAFT_267269</name>
</gene>
<feature type="domain" description="Alpha/beta hydrolase fold-3" evidence="3">
    <location>
        <begin position="524"/>
        <end position="603"/>
    </location>
</feature>
<evidence type="ECO:0000256" key="2">
    <source>
        <dbReference type="SAM" id="SignalP"/>
    </source>
</evidence>
<keyword evidence="5" id="KW-1185">Reference proteome</keyword>
<feature type="domain" description="Alpha/beta hydrolase fold-3" evidence="3">
    <location>
        <begin position="217"/>
        <end position="354"/>
    </location>
</feature>
<reference evidence="4 5" key="1">
    <citation type="journal article" date="2018" name="Mol. Biol. Evol.">
        <title>Broad Genomic Sampling Reveals a Smut Pathogenic Ancestry of the Fungal Clade Ustilaginomycotina.</title>
        <authorList>
            <person name="Kijpornyongpan T."/>
            <person name="Mondo S.J."/>
            <person name="Barry K."/>
            <person name="Sandor L."/>
            <person name="Lee J."/>
            <person name="Lipzen A."/>
            <person name="Pangilinan J."/>
            <person name="LaButti K."/>
            <person name="Hainaut M."/>
            <person name="Henrissat B."/>
            <person name="Grigoriev I.V."/>
            <person name="Spatafora J.W."/>
            <person name="Aime M.C."/>
        </authorList>
    </citation>
    <scope>NUCLEOTIDE SEQUENCE [LARGE SCALE GENOMIC DNA]</scope>
    <source>
        <strain evidence="4 5">MCA 4198</strain>
    </source>
</reference>
<sequence>MIDHLLGRPSTGLKRLQVLLVLAFWGWVLGKGPRDGPKKLPLARRLNQYASRFSPWQIFVFSLTSVYAIRHLDALAGFGAPEPLARMYSRPFYRVTWIVTALDAGFATAMTIKPQWLRDLASMVFSGYYLVYANEAEEKLRKFRAFCTIEMMRATWHKTTNPYIRAVTWIHRPRLPVARPILLPRPEIGPHAKRPTRAWLFYAKEERYLQDEDELVIDFCGGGFVCMDPRHHEERLRQVAKEVQRPVLAIDYCKAPEYPYPYALEECFDVYRSLHESGGRGLGMSGRSSFRTILTGDSAGGNLAAAVMLKILEYPQPGIKQAYAARSAAIGGGVDLKPPALKKPISMVLVYPSLNFAYTSWMKPEHLNVLRQQSEVNLQSLEPKRGSPLKREVTPSNKGRTSGTAVTSATQRAASKRSYTSLAGHAELHLVERARMAEAEPGSPDDGSLRSSDSRQQAVTSSWLGRIEGDEVDEFPRPSDSERTAAAEREEQQKRLQATAEKMDMELEEKQKKANMVNTRLTMTSMAGYFQDRILTQSMMRAMAILYIGPRSQPDFDHDMYLSPIVAPARLLAEFPPVLFICGEKDPICDDTVVMAGRIRQAKLAKQADLKRRGGRFGEQLRMSGTANGSSIEEMGNVDDWVQMRIIEGWSHGFMQMSALLAEAKHVISFVGTWMSDSFEDYYHCTLDMTNSKLQATGASTQQQHGTLPTPSSLAKALAERQINKKSSAASMDENKDPQHQAKGTSKNYKTEDGEEEEDEEEEEPLSFTPKGRRSPSVQSAEIAPNSAVMNLIKEQRPPGPGGAGGGRLRPSSFSNAEPSSRGLLLPPQSPPSRRRRSDEAGNTAVQTSLVQESKLLERRRQDALGYMTGGNANNIVDSAVADSGSDDEEEEDDD</sequence>
<dbReference type="InterPro" id="IPR013094">
    <property type="entry name" value="AB_hydrolase_3"/>
</dbReference>
<feature type="compositionally biased region" description="Polar residues" evidence="1">
    <location>
        <begin position="697"/>
        <end position="713"/>
    </location>
</feature>
<organism evidence="4 5">
    <name type="scientific">Acaromyces ingoldii</name>
    <dbReference type="NCBI Taxonomy" id="215250"/>
    <lineage>
        <taxon>Eukaryota</taxon>
        <taxon>Fungi</taxon>
        <taxon>Dikarya</taxon>
        <taxon>Basidiomycota</taxon>
        <taxon>Ustilaginomycotina</taxon>
        <taxon>Exobasidiomycetes</taxon>
        <taxon>Exobasidiales</taxon>
        <taxon>Cryptobasidiaceae</taxon>
        <taxon>Acaromyces</taxon>
    </lineage>
</organism>
<feature type="compositionally biased region" description="Acidic residues" evidence="1">
    <location>
        <begin position="885"/>
        <end position="895"/>
    </location>
</feature>
<dbReference type="InParanoid" id="A0A316YNJ0"/>
<evidence type="ECO:0000256" key="1">
    <source>
        <dbReference type="SAM" id="MobiDB-lite"/>
    </source>
</evidence>
<protein>
    <submittedName>
        <fullName evidence="4">Alpha/beta-hydrolase</fullName>
    </submittedName>
</protein>
<dbReference type="GO" id="GO:0004806">
    <property type="term" value="F:triacylglycerol lipase activity"/>
    <property type="evidence" value="ECO:0007669"/>
    <property type="project" value="TreeGrafter"/>
</dbReference>
<dbReference type="GO" id="GO:0019433">
    <property type="term" value="P:triglyceride catabolic process"/>
    <property type="evidence" value="ECO:0007669"/>
    <property type="project" value="TreeGrafter"/>
</dbReference>
<feature type="region of interest" description="Disordered" evidence="1">
    <location>
        <begin position="437"/>
        <end position="495"/>
    </location>
</feature>
<feature type="region of interest" description="Disordered" evidence="1">
    <location>
        <begin position="867"/>
        <end position="895"/>
    </location>
</feature>
<dbReference type="Proteomes" id="UP000245768">
    <property type="component" value="Unassembled WGS sequence"/>
</dbReference>
<feature type="compositionally biased region" description="Acidic residues" evidence="1">
    <location>
        <begin position="753"/>
        <end position="765"/>
    </location>
</feature>
<dbReference type="GO" id="GO:0005829">
    <property type="term" value="C:cytosol"/>
    <property type="evidence" value="ECO:0007669"/>
    <property type="project" value="TreeGrafter"/>
</dbReference>
<feature type="compositionally biased region" description="Polar residues" evidence="1">
    <location>
        <begin position="449"/>
        <end position="463"/>
    </location>
</feature>
<evidence type="ECO:0000313" key="4">
    <source>
        <dbReference type="EMBL" id="PWN90839.1"/>
    </source>
</evidence>
<dbReference type="PANTHER" id="PTHR23025">
    <property type="entry name" value="TRIACYLGLYCEROL LIPASE"/>
    <property type="match status" value="1"/>
</dbReference>
<feature type="region of interest" description="Disordered" evidence="1">
    <location>
        <begin position="697"/>
        <end position="852"/>
    </location>
</feature>
<feature type="signal peptide" evidence="2">
    <location>
        <begin position="1"/>
        <end position="30"/>
    </location>
</feature>
<dbReference type="STRING" id="215250.A0A316YNJ0"/>
<dbReference type="Gene3D" id="3.40.50.1820">
    <property type="entry name" value="alpha/beta hydrolase"/>
    <property type="match status" value="2"/>
</dbReference>
<feature type="compositionally biased region" description="Polar residues" evidence="1">
    <location>
        <begin position="394"/>
        <end position="421"/>
    </location>
</feature>
<dbReference type="PANTHER" id="PTHR23025:SF3">
    <property type="entry name" value="HORMONE-SENSITIVE LIPASE"/>
    <property type="match status" value="1"/>
</dbReference>
<feature type="chain" id="PRO_5016454974" evidence="2">
    <location>
        <begin position="31"/>
        <end position="895"/>
    </location>
</feature>
<dbReference type="RefSeq" id="XP_025378037.1">
    <property type="nucleotide sequence ID" value="XM_025521842.1"/>
</dbReference>
<dbReference type="OrthoDB" id="5570009at2759"/>
<dbReference type="GeneID" id="37043758"/>
<keyword evidence="4" id="KW-0378">Hydrolase</keyword>
<feature type="region of interest" description="Disordered" evidence="1">
    <location>
        <begin position="378"/>
        <end position="421"/>
    </location>
</feature>
<feature type="compositionally biased region" description="Basic and acidic residues" evidence="1">
    <location>
        <begin position="382"/>
        <end position="393"/>
    </location>
</feature>
<evidence type="ECO:0000259" key="3">
    <source>
        <dbReference type="Pfam" id="PF07859"/>
    </source>
</evidence>
<dbReference type="Pfam" id="PF07859">
    <property type="entry name" value="Abhydrolase_3"/>
    <property type="match status" value="2"/>
</dbReference>
<name>A0A316YNJ0_9BASI</name>